<name>A0ABT8A895_9PROT</name>
<keyword evidence="3" id="KW-0012">Acyltransferase</keyword>
<keyword evidence="1" id="KW-1133">Transmembrane helix</keyword>
<dbReference type="EMBL" id="JAUFPN010000153">
    <property type="protein sequence ID" value="MDN3565915.1"/>
    <property type="molecule type" value="Genomic_DNA"/>
</dbReference>
<dbReference type="Pfam" id="PF01757">
    <property type="entry name" value="Acyl_transf_3"/>
    <property type="match status" value="1"/>
</dbReference>
<dbReference type="RefSeq" id="WP_290317788.1">
    <property type="nucleotide sequence ID" value="NZ_JAUFPN010000153.1"/>
</dbReference>
<sequence length="367" mass="40106">MPQRIIAAALPVSDAEAHARYLDTRFFGSLDGLRAVSILAVVWHHTGAAAIASTLGQQGRYGVTLFFVISGYLIATLILRAKEAGTFRLPTFWWRRSLRIFPVYFAVLALYAGLTWMLERDNPYGQAFFDTLPAFATFTANWVVPMESDRVIFYFSWSLAAEEQFYLVWPFLALWLAGMRPALVAVLALLLSQFIALEFTGLFGPDLPDRIAACLPPGILLGVILAYLLHSPASFATAWRLAGHRWSAPAAALAALVVLAIGPDFGPAEGLAVALPLAWLVAACVLREDNGLAPGLRLVPLVWIGKVSYGMYLLHMLAVNASRRGLALAGIENPLADFALGTLIALTAASASFLWYERPFLRLKEKV</sequence>
<comment type="caution">
    <text evidence="3">The sequence shown here is derived from an EMBL/GenBank/DDBJ whole genome shotgun (WGS) entry which is preliminary data.</text>
</comment>
<keyword evidence="4" id="KW-1185">Reference proteome</keyword>
<dbReference type="Proteomes" id="UP001529369">
    <property type="component" value="Unassembled WGS sequence"/>
</dbReference>
<feature type="transmembrane region" description="Helical" evidence="1">
    <location>
        <begin position="35"/>
        <end position="55"/>
    </location>
</feature>
<protein>
    <submittedName>
        <fullName evidence="3">Acyltransferase</fullName>
        <ecNumber evidence="3">2.3.-.-</ecNumber>
    </submittedName>
</protein>
<keyword evidence="1" id="KW-0812">Transmembrane</keyword>
<feature type="transmembrane region" description="Helical" evidence="1">
    <location>
        <begin position="124"/>
        <end position="144"/>
    </location>
</feature>
<evidence type="ECO:0000313" key="3">
    <source>
        <dbReference type="EMBL" id="MDN3565915.1"/>
    </source>
</evidence>
<evidence type="ECO:0000256" key="1">
    <source>
        <dbReference type="SAM" id="Phobius"/>
    </source>
</evidence>
<gene>
    <name evidence="3" type="ORF">QWZ14_16210</name>
</gene>
<feature type="domain" description="Acyltransferase 3" evidence="2">
    <location>
        <begin position="28"/>
        <end position="349"/>
    </location>
</feature>
<dbReference type="PANTHER" id="PTHR23028:SF53">
    <property type="entry name" value="ACYL_TRANSF_3 DOMAIN-CONTAINING PROTEIN"/>
    <property type="match status" value="1"/>
</dbReference>
<dbReference type="PANTHER" id="PTHR23028">
    <property type="entry name" value="ACETYLTRANSFERASE"/>
    <property type="match status" value="1"/>
</dbReference>
<keyword evidence="1" id="KW-0472">Membrane</keyword>
<proteinExistence type="predicted"/>
<feature type="transmembrane region" description="Helical" evidence="1">
    <location>
        <begin position="100"/>
        <end position="118"/>
    </location>
</feature>
<feature type="transmembrane region" description="Helical" evidence="1">
    <location>
        <begin position="242"/>
        <end position="262"/>
    </location>
</feature>
<dbReference type="InterPro" id="IPR002656">
    <property type="entry name" value="Acyl_transf_3_dom"/>
</dbReference>
<feature type="transmembrane region" description="Helical" evidence="1">
    <location>
        <begin position="268"/>
        <end position="286"/>
    </location>
</feature>
<reference evidence="4" key="1">
    <citation type="journal article" date="2019" name="Int. J. Syst. Evol. Microbiol.">
        <title>The Global Catalogue of Microorganisms (GCM) 10K type strain sequencing project: providing services to taxonomists for standard genome sequencing and annotation.</title>
        <authorList>
            <consortium name="The Broad Institute Genomics Platform"/>
            <consortium name="The Broad Institute Genome Sequencing Center for Infectious Disease"/>
            <person name="Wu L."/>
            <person name="Ma J."/>
        </authorList>
    </citation>
    <scope>NUCLEOTIDE SEQUENCE [LARGE SCALE GENOMIC DNA]</scope>
    <source>
        <strain evidence="4">CECT 7131</strain>
    </source>
</reference>
<evidence type="ECO:0000259" key="2">
    <source>
        <dbReference type="Pfam" id="PF01757"/>
    </source>
</evidence>
<feature type="transmembrane region" description="Helical" evidence="1">
    <location>
        <begin position="298"/>
        <end position="318"/>
    </location>
</feature>
<evidence type="ECO:0000313" key="4">
    <source>
        <dbReference type="Proteomes" id="UP001529369"/>
    </source>
</evidence>
<feature type="transmembrane region" description="Helical" evidence="1">
    <location>
        <begin position="61"/>
        <end position="79"/>
    </location>
</feature>
<dbReference type="EC" id="2.3.-.-" evidence="3"/>
<feature type="transmembrane region" description="Helical" evidence="1">
    <location>
        <begin position="165"/>
        <end position="190"/>
    </location>
</feature>
<organism evidence="3 4">
    <name type="scientific">Paeniroseomonas aquatica</name>
    <dbReference type="NCBI Taxonomy" id="373043"/>
    <lineage>
        <taxon>Bacteria</taxon>
        <taxon>Pseudomonadati</taxon>
        <taxon>Pseudomonadota</taxon>
        <taxon>Alphaproteobacteria</taxon>
        <taxon>Acetobacterales</taxon>
        <taxon>Acetobacteraceae</taxon>
        <taxon>Paeniroseomonas</taxon>
    </lineage>
</organism>
<feature type="transmembrane region" description="Helical" evidence="1">
    <location>
        <begin position="210"/>
        <end position="230"/>
    </location>
</feature>
<accession>A0ABT8A895</accession>
<dbReference type="GO" id="GO:0016746">
    <property type="term" value="F:acyltransferase activity"/>
    <property type="evidence" value="ECO:0007669"/>
    <property type="project" value="UniProtKB-KW"/>
</dbReference>
<dbReference type="InterPro" id="IPR050879">
    <property type="entry name" value="Acyltransferase_3"/>
</dbReference>
<feature type="transmembrane region" description="Helical" evidence="1">
    <location>
        <begin position="338"/>
        <end position="356"/>
    </location>
</feature>
<keyword evidence="3" id="KW-0808">Transferase</keyword>